<dbReference type="InterPro" id="IPR009827">
    <property type="entry name" value="MatC_N"/>
</dbReference>
<name>A0A212L0H0_9BACT</name>
<keyword evidence="1" id="KW-0472">Membrane</keyword>
<dbReference type="Pfam" id="PF07158">
    <property type="entry name" value="MatC_N"/>
    <property type="match status" value="1"/>
</dbReference>
<accession>A0A212L0H0</accession>
<dbReference type="RefSeq" id="WP_179979565.1">
    <property type="nucleotide sequence ID" value="NZ_LT608333.1"/>
</dbReference>
<gene>
    <name evidence="3" type="ORF">KL86DES1_10773</name>
</gene>
<reference evidence="3" key="1">
    <citation type="submission" date="2016-08" db="EMBL/GenBank/DDBJ databases">
        <authorList>
            <person name="Seilhamer J.J."/>
        </authorList>
    </citation>
    <scope>NUCLEOTIDE SEQUENCE</scope>
    <source>
        <strain evidence="3">86-1</strain>
    </source>
</reference>
<proteinExistence type="predicted"/>
<keyword evidence="1" id="KW-0812">Transmembrane</keyword>
<feature type="transmembrane region" description="Helical" evidence="1">
    <location>
        <begin position="96"/>
        <end position="124"/>
    </location>
</feature>
<evidence type="ECO:0000313" key="3">
    <source>
        <dbReference type="EMBL" id="SCM70996.1"/>
    </source>
</evidence>
<dbReference type="AlphaFoldDB" id="A0A212L0H0"/>
<feature type="transmembrane region" description="Helical" evidence="1">
    <location>
        <begin position="332"/>
        <end position="351"/>
    </location>
</feature>
<protein>
    <submittedName>
        <fullName evidence="3">Dicarboxylate carrier MatC domain protein</fullName>
    </submittedName>
</protein>
<feature type="transmembrane region" description="Helical" evidence="1">
    <location>
        <begin position="357"/>
        <end position="381"/>
    </location>
</feature>
<feature type="transmembrane region" description="Helical" evidence="1">
    <location>
        <begin position="27"/>
        <end position="45"/>
    </location>
</feature>
<dbReference type="EMBL" id="FMJC01000001">
    <property type="protein sequence ID" value="SCM70996.1"/>
    <property type="molecule type" value="Genomic_DNA"/>
</dbReference>
<sequence>MTTLQICALVWLAFVFSLSLWQHINLGLIMIPASFILVLFTGLPLKDLYSAFPAKLVLLVLGVMYLWNHVQESGFAGIIVKKAVALAKGRVYLLPWIIHVLAAFICAVGALPAAAFAITVPVALEIAKRERISPTLMGIILIQGSCVGGFTPFNPWGNLVAEQAAKAGIPLDALYLFLAQGVIAVAVAVAAFFIFGGLELLRRPISTTMAESEGTSKKTVLTPYQICSFLGMVAFIVLVLFKYDVGLTAFTIGMVLQIAFRIKSKAALSKLPWGISIMIAGVLIYVGLLEKLGVLHSIGDYLVSIQHPSLVRFSVTIVGTILANFESSSIAVLGLVIPVAVKSMVGVTTILSNSIYLGVLSGCLVVMCASPFHIGGALILSEAEDYDHTFKQLLFWVLGLTLVMPFITFLL</sequence>
<keyword evidence="1" id="KW-1133">Transmembrane helix</keyword>
<feature type="transmembrane region" description="Helical" evidence="1">
    <location>
        <begin position="173"/>
        <end position="201"/>
    </location>
</feature>
<feature type="transmembrane region" description="Helical" evidence="1">
    <location>
        <begin position="52"/>
        <end position="70"/>
    </location>
</feature>
<feature type="domain" description="Dicarboxylate carrier MatC N-terminal" evidence="2">
    <location>
        <begin position="4"/>
        <end position="149"/>
    </location>
</feature>
<evidence type="ECO:0000256" key="1">
    <source>
        <dbReference type="SAM" id="Phobius"/>
    </source>
</evidence>
<feature type="transmembrane region" description="Helical" evidence="1">
    <location>
        <begin position="393"/>
        <end position="410"/>
    </location>
</feature>
<feature type="transmembrane region" description="Helical" evidence="1">
    <location>
        <begin position="271"/>
        <end position="289"/>
    </location>
</feature>
<feature type="transmembrane region" description="Helical" evidence="1">
    <location>
        <begin position="221"/>
        <end position="241"/>
    </location>
</feature>
<evidence type="ECO:0000259" key="2">
    <source>
        <dbReference type="Pfam" id="PF07158"/>
    </source>
</evidence>
<organism evidence="3">
    <name type="scientific">uncultured Desulfovibrio sp</name>
    <dbReference type="NCBI Taxonomy" id="167968"/>
    <lineage>
        <taxon>Bacteria</taxon>
        <taxon>Pseudomonadati</taxon>
        <taxon>Thermodesulfobacteriota</taxon>
        <taxon>Desulfovibrionia</taxon>
        <taxon>Desulfovibrionales</taxon>
        <taxon>Desulfovibrionaceae</taxon>
        <taxon>Desulfovibrio</taxon>
        <taxon>environmental samples</taxon>
    </lineage>
</organism>
<feature type="transmembrane region" description="Helical" evidence="1">
    <location>
        <begin position="247"/>
        <end position="264"/>
    </location>
</feature>